<comment type="caution">
    <text evidence="2">The sequence shown here is derived from an EMBL/GenBank/DDBJ whole genome shotgun (WGS) entry which is preliminary data.</text>
</comment>
<accession>A0A0C1FNN5</accession>
<name>A0A0C1FNN5_9SPHI</name>
<evidence type="ECO:0000313" key="3">
    <source>
        <dbReference type="Proteomes" id="UP000031246"/>
    </source>
</evidence>
<dbReference type="Proteomes" id="UP000031246">
    <property type="component" value="Unassembled WGS sequence"/>
</dbReference>
<dbReference type="Pfam" id="PF11827">
    <property type="entry name" value="DUF3347"/>
    <property type="match status" value="1"/>
</dbReference>
<dbReference type="AlphaFoldDB" id="A0A0C1FNN5"/>
<evidence type="ECO:0000313" key="2">
    <source>
        <dbReference type="EMBL" id="KIA89504.1"/>
    </source>
</evidence>
<reference evidence="2 3" key="1">
    <citation type="submission" date="2014-10" db="EMBL/GenBank/DDBJ databases">
        <title>Pedobacter Kyungheensis.</title>
        <authorList>
            <person name="Anderson B.M."/>
            <person name="Newman J.D."/>
        </authorList>
    </citation>
    <scope>NUCLEOTIDE SEQUENCE [LARGE SCALE GENOMIC DNA]</scope>
    <source>
        <strain evidence="2 3">KACC 16221</strain>
    </source>
</reference>
<evidence type="ECO:0000259" key="1">
    <source>
        <dbReference type="Pfam" id="PF11827"/>
    </source>
</evidence>
<protein>
    <recommendedName>
        <fullName evidence="1">DUF3347 domain-containing protein</fullName>
    </recommendedName>
</protein>
<dbReference type="RefSeq" id="WP_039482595.1">
    <property type="nucleotide sequence ID" value="NZ_JSYN01000042.1"/>
</dbReference>
<dbReference type="EMBL" id="JSYN01000042">
    <property type="protein sequence ID" value="KIA89504.1"/>
    <property type="molecule type" value="Genomic_DNA"/>
</dbReference>
<gene>
    <name evidence="2" type="ORF">OC25_24945</name>
</gene>
<dbReference type="InterPro" id="IPR021782">
    <property type="entry name" value="DUF3347"/>
</dbReference>
<organism evidence="2 3">
    <name type="scientific">Pedobacter kyungheensis</name>
    <dbReference type="NCBI Taxonomy" id="1069985"/>
    <lineage>
        <taxon>Bacteria</taxon>
        <taxon>Pseudomonadati</taxon>
        <taxon>Bacteroidota</taxon>
        <taxon>Sphingobacteriia</taxon>
        <taxon>Sphingobacteriales</taxon>
        <taxon>Sphingobacteriaceae</taxon>
        <taxon>Pedobacter</taxon>
    </lineage>
</organism>
<keyword evidence="3" id="KW-1185">Reference proteome</keyword>
<feature type="domain" description="DUF3347" evidence="1">
    <location>
        <begin position="51"/>
        <end position="127"/>
    </location>
</feature>
<dbReference type="PROSITE" id="PS51257">
    <property type="entry name" value="PROKAR_LIPOPROTEIN"/>
    <property type="match status" value="1"/>
</dbReference>
<proteinExistence type="predicted"/>
<sequence length="176" mass="19108">MKKIFGIAIIAALMACNQSEKKTTENKDSIKTDSVSVKNAVTIKDEKKSVIFAQYVDLKNALVKSDAAVAQKTAEALKNSLEAYEGCELTAEVAGKIAGTNNLVTQRKDFTVLSADLIALVKNAEIAKGTIYVQHCPMANKGDGGDWLSTEKEVKNPYYGNEMLECGRVVEEIKSK</sequence>
<dbReference type="OrthoDB" id="5513217at2"/>